<dbReference type="GO" id="GO:0005737">
    <property type="term" value="C:cytoplasm"/>
    <property type="evidence" value="ECO:0007669"/>
    <property type="project" value="TreeGrafter"/>
</dbReference>
<comment type="caution">
    <text evidence="6">The sequence shown here is derived from an EMBL/GenBank/DDBJ whole genome shotgun (WGS) entry which is preliminary data.</text>
</comment>
<evidence type="ECO:0000313" key="6">
    <source>
        <dbReference type="EMBL" id="KAH0543547.1"/>
    </source>
</evidence>
<keyword evidence="7" id="KW-1185">Reference proteome</keyword>
<dbReference type="SUPFAM" id="SSF51905">
    <property type="entry name" value="FAD/NAD(P)-binding domain"/>
    <property type="match status" value="1"/>
</dbReference>
<evidence type="ECO:0000313" key="7">
    <source>
        <dbReference type="Proteomes" id="UP000698800"/>
    </source>
</evidence>
<dbReference type="PANTHER" id="PTHR43735:SF3">
    <property type="entry name" value="FERROPTOSIS SUPPRESSOR PROTEIN 1"/>
    <property type="match status" value="1"/>
</dbReference>
<name>A0A9P8IFP5_9PEZI</name>
<dbReference type="Pfam" id="PF07992">
    <property type="entry name" value="Pyr_redox_2"/>
    <property type="match status" value="1"/>
</dbReference>
<reference evidence="6" key="1">
    <citation type="submission" date="2021-03" db="EMBL/GenBank/DDBJ databases">
        <title>Comparative genomics and phylogenomic investigation of the class Geoglossomycetes provide insights into ecological specialization and systematics.</title>
        <authorList>
            <person name="Melie T."/>
            <person name="Pirro S."/>
            <person name="Miller A.N."/>
            <person name="Quandt A."/>
        </authorList>
    </citation>
    <scope>NUCLEOTIDE SEQUENCE</scope>
    <source>
        <strain evidence="6">GBOQ0MN5Z8</strain>
    </source>
</reference>
<protein>
    <recommendedName>
        <fullName evidence="5">FAD/NAD(P)-binding domain-containing protein</fullName>
    </recommendedName>
</protein>
<dbReference type="PRINTS" id="PR00368">
    <property type="entry name" value="FADPNR"/>
</dbReference>
<dbReference type="InterPro" id="IPR036188">
    <property type="entry name" value="FAD/NAD-bd_sf"/>
</dbReference>
<keyword evidence="3" id="KW-0274">FAD</keyword>
<organism evidence="6 7">
    <name type="scientific">Glutinoglossum americanum</name>
    <dbReference type="NCBI Taxonomy" id="1670608"/>
    <lineage>
        <taxon>Eukaryota</taxon>
        <taxon>Fungi</taxon>
        <taxon>Dikarya</taxon>
        <taxon>Ascomycota</taxon>
        <taxon>Pezizomycotina</taxon>
        <taxon>Geoglossomycetes</taxon>
        <taxon>Geoglossales</taxon>
        <taxon>Geoglossaceae</taxon>
        <taxon>Glutinoglossum</taxon>
    </lineage>
</organism>
<dbReference type="InterPro" id="IPR023753">
    <property type="entry name" value="FAD/NAD-binding_dom"/>
</dbReference>
<dbReference type="Gene3D" id="3.50.50.100">
    <property type="match status" value="1"/>
</dbReference>
<dbReference type="GO" id="GO:0004174">
    <property type="term" value="F:electron-transferring-flavoprotein dehydrogenase activity"/>
    <property type="evidence" value="ECO:0007669"/>
    <property type="project" value="TreeGrafter"/>
</dbReference>
<evidence type="ECO:0000256" key="3">
    <source>
        <dbReference type="ARBA" id="ARBA00022827"/>
    </source>
</evidence>
<evidence type="ECO:0000256" key="1">
    <source>
        <dbReference type="ARBA" id="ARBA00006442"/>
    </source>
</evidence>
<gene>
    <name evidence="6" type="ORF">FGG08_002108</name>
</gene>
<dbReference type="Proteomes" id="UP000698800">
    <property type="component" value="Unassembled WGS sequence"/>
</dbReference>
<evidence type="ECO:0000256" key="4">
    <source>
        <dbReference type="ARBA" id="ARBA00023002"/>
    </source>
</evidence>
<keyword evidence="4" id="KW-0560">Oxidoreductase</keyword>
<evidence type="ECO:0000256" key="2">
    <source>
        <dbReference type="ARBA" id="ARBA00022630"/>
    </source>
</evidence>
<dbReference type="PRINTS" id="PR00469">
    <property type="entry name" value="PNDRDTASEII"/>
</dbReference>
<feature type="domain" description="FAD/NAD(P)-binding" evidence="5">
    <location>
        <begin position="5"/>
        <end position="298"/>
    </location>
</feature>
<dbReference type="GO" id="GO:0050660">
    <property type="term" value="F:flavin adenine dinucleotide binding"/>
    <property type="evidence" value="ECO:0007669"/>
    <property type="project" value="TreeGrafter"/>
</dbReference>
<keyword evidence="2" id="KW-0285">Flavoprotein</keyword>
<dbReference type="OrthoDB" id="202203at2759"/>
<accession>A0A9P8IFP5</accession>
<dbReference type="PANTHER" id="PTHR43735">
    <property type="entry name" value="APOPTOSIS-INDUCING FACTOR 1"/>
    <property type="match status" value="1"/>
</dbReference>
<sequence length="388" mass="41563">MSNKTIVILGASYAGLTVAHKLLKHTYSKAQNFKVVLVSPSTHLFWNMASPRGIIPGLFADDQLFQPILQGFEKYPKESFSFIEGAASAVDVEKTAVVVKTNAGPLETLHYDILVIATGASSAEHMPLKQEGSYKDTLERLHGLQKRVAESTSIVVGGAGTTGVEVAGELGFEYYGKGKSITLITNSEHVLPSLRKDVGAFAENELRKLDVEIIPNTKVTAASPHSDAQTELTLSTGKTLLADLYIPTTGLKPNTSFLPPQLLSPTTHDVFTDAYLRVPSTPRNTVFAVGDCTGIESKQIKHTEDQAVHLAGNLDALLTGEGGEAAMKEYLPSTTQMILLTVGRSKGTGIVAGRRVWSWVVWAFKKRMGTEKLGRVAGGTGLVVSGSV</sequence>
<dbReference type="AlphaFoldDB" id="A0A9P8IFP5"/>
<comment type="similarity">
    <text evidence="1">Belongs to the FAD-dependent oxidoreductase family.</text>
</comment>
<proteinExistence type="inferred from homology"/>
<dbReference type="EMBL" id="JAGHQL010000030">
    <property type="protein sequence ID" value="KAH0543547.1"/>
    <property type="molecule type" value="Genomic_DNA"/>
</dbReference>
<evidence type="ECO:0000259" key="5">
    <source>
        <dbReference type="Pfam" id="PF07992"/>
    </source>
</evidence>